<dbReference type="AlphaFoldDB" id="C6T774"/>
<sequence>MWVELLCSICVGEQVKAEACSYDLVIFIWFAPLLDLHHLFHLVCSSQS</sequence>
<dbReference type="EMBL" id="BT093298">
    <property type="protein sequence ID" value="ACU17676.1"/>
    <property type="molecule type" value="mRNA"/>
</dbReference>
<organism evidence="1">
    <name type="scientific">Glycine max</name>
    <name type="common">Soybean</name>
    <name type="synonym">Glycine hispida</name>
    <dbReference type="NCBI Taxonomy" id="3847"/>
    <lineage>
        <taxon>Eukaryota</taxon>
        <taxon>Viridiplantae</taxon>
        <taxon>Streptophyta</taxon>
        <taxon>Embryophyta</taxon>
        <taxon>Tracheophyta</taxon>
        <taxon>Spermatophyta</taxon>
        <taxon>Magnoliopsida</taxon>
        <taxon>eudicotyledons</taxon>
        <taxon>Gunneridae</taxon>
        <taxon>Pentapetalae</taxon>
        <taxon>rosids</taxon>
        <taxon>fabids</taxon>
        <taxon>Fabales</taxon>
        <taxon>Fabaceae</taxon>
        <taxon>Papilionoideae</taxon>
        <taxon>50 kb inversion clade</taxon>
        <taxon>NPAAA clade</taxon>
        <taxon>indigoferoid/millettioid clade</taxon>
        <taxon>Phaseoleae</taxon>
        <taxon>Glycine</taxon>
        <taxon>Glycine subgen. Soja</taxon>
    </lineage>
</organism>
<protein>
    <submittedName>
        <fullName evidence="1">Uncharacterized protein</fullName>
    </submittedName>
</protein>
<evidence type="ECO:0000313" key="1">
    <source>
        <dbReference type="EMBL" id="ACU17676.1"/>
    </source>
</evidence>
<accession>C6T774</accession>
<reference evidence="1" key="1">
    <citation type="submission" date="2009-08" db="EMBL/GenBank/DDBJ databases">
        <authorList>
            <person name="Cheung F."/>
            <person name="Xiao Y."/>
            <person name="Chan A."/>
            <person name="Moskal W."/>
            <person name="Town C.D."/>
        </authorList>
    </citation>
    <scope>NUCLEOTIDE SEQUENCE</scope>
</reference>
<proteinExistence type="evidence at transcript level"/>
<name>C6T774_SOYBN</name>